<evidence type="ECO:0000256" key="5">
    <source>
        <dbReference type="ARBA" id="ARBA00022984"/>
    </source>
</evidence>
<reference evidence="10" key="1">
    <citation type="submission" date="2021-12" db="EMBL/GenBank/DDBJ databases">
        <title>Enterovibrio ZSDZ35 sp. nov. and Enterovibrio ZSDZ42 sp. nov., isolated from coastal seawater in Qingdao.</title>
        <authorList>
            <person name="Zhang P."/>
        </authorList>
    </citation>
    <scope>NUCLEOTIDE SEQUENCE</scope>
    <source>
        <strain evidence="10">ZSDZ35</strain>
    </source>
</reference>
<sequence>MKSVILTLLLLLFAAQSSAETHSLDKLGADQSQFSVRVDKSARIMFLLQDNRVIKWYRIALGANPKGHKIREGDKRTPEGNYTLDFINEKSRFYRSIRINYPNSTDIARAERLGVDPGGQIMIHGQKNGINMEHDEARTDNWTDGCIAISNDEMDEFLSLIPVGTPIEIDW</sequence>
<evidence type="ECO:0000313" key="11">
    <source>
        <dbReference type="Proteomes" id="UP001149821"/>
    </source>
</evidence>
<comment type="similarity">
    <text evidence="2">Belongs to the YkuD family.</text>
</comment>
<keyword evidence="6 7" id="KW-0961">Cell wall biogenesis/degradation</keyword>
<accession>A0ABT5QIH2</accession>
<feature type="domain" description="L,D-TPase catalytic" evidence="9">
    <location>
        <begin position="34"/>
        <end position="170"/>
    </location>
</feature>
<dbReference type="Proteomes" id="UP001149821">
    <property type="component" value="Unassembled WGS sequence"/>
</dbReference>
<dbReference type="RefSeq" id="WP_274140283.1">
    <property type="nucleotide sequence ID" value="NZ_JAJUBB010000002.1"/>
</dbReference>
<feature type="active site" description="Nucleophile" evidence="7">
    <location>
        <position position="146"/>
    </location>
</feature>
<dbReference type="InterPro" id="IPR038063">
    <property type="entry name" value="Transpep_catalytic_dom"/>
</dbReference>
<dbReference type="SUPFAM" id="SSF141523">
    <property type="entry name" value="L,D-transpeptidase catalytic domain-like"/>
    <property type="match status" value="1"/>
</dbReference>
<dbReference type="EMBL" id="JAJUBB010000002">
    <property type="protein sequence ID" value="MDD1780270.1"/>
    <property type="molecule type" value="Genomic_DNA"/>
</dbReference>
<dbReference type="CDD" id="cd16913">
    <property type="entry name" value="YkuD_like"/>
    <property type="match status" value="1"/>
</dbReference>
<dbReference type="PROSITE" id="PS52029">
    <property type="entry name" value="LD_TPASE"/>
    <property type="match status" value="1"/>
</dbReference>
<evidence type="ECO:0000256" key="7">
    <source>
        <dbReference type="PROSITE-ProRule" id="PRU01373"/>
    </source>
</evidence>
<keyword evidence="8" id="KW-0732">Signal</keyword>
<evidence type="ECO:0000256" key="6">
    <source>
        <dbReference type="ARBA" id="ARBA00023316"/>
    </source>
</evidence>
<gene>
    <name evidence="10" type="ORF">LRP49_03560</name>
</gene>
<evidence type="ECO:0000256" key="4">
    <source>
        <dbReference type="ARBA" id="ARBA00022960"/>
    </source>
</evidence>
<dbReference type="Gene3D" id="2.40.440.10">
    <property type="entry name" value="L,D-transpeptidase catalytic domain-like"/>
    <property type="match status" value="1"/>
</dbReference>
<keyword evidence="11" id="KW-1185">Reference proteome</keyword>
<evidence type="ECO:0000256" key="1">
    <source>
        <dbReference type="ARBA" id="ARBA00004752"/>
    </source>
</evidence>
<evidence type="ECO:0000313" key="10">
    <source>
        <dbReference type="EMBL" id="MDD1780270.1"/>
    </source>
</evidence>
<name>A0ABT5QIH2_9GAMM</name>
<feature type="signal peptide" evidence="8">
    <location>
        <begin position="1"/>
        <end position="19"/>
    </location>
</feature>
<dbReference type="PANTHER" id="PTHR36699:SF1">
    <property type="entry name" value="L,D-TRANSPEPTIDASE YAFK-RELATED"/>
    <property type="match status" value="1"/>
</dbReference>
<organism evidence="10 11">
    <name type="scientific">Enterovibrio qingdaonensis</name>
    <dbReference type="NCBI Taxonomy" id="2899818"/>
    <lineage>
        <taxon>Bacteria</taxon>
        <taxon>Pseudomonadati</taxon>
        <taxon>Pseudomonadota</taxon>
        <taxon>Gammaproteobacteria</taxon>
        <taxon>Vibrionales</taxon>
        <taxon>Vibrionaceae</taxon>
        <taxon>Enterovibrio</taxon>
    </lineage>
</organism>
<comment type="caution">
    <text evidence="10">The sequence shown here is derived from an EMBL/GenBank/DDBJ whole genome shotgun (WGS) entry which is preliminary data.</text>
</comment>
<dbReference type="PANTHER" id="PTHR36699">
    <property type="entry name" value="LD-TRANSPEPTIDASE"/>
    <property type="match status" value="1"/>
</dbReference>
<feature type="active site" description="Proton donor/acceptor" evidence="7">
    <location>
        <position position="124"/>
    </location>
</feature>
<evidence type="ECO:0000256" key="2">
    <source>
        <dbReference type="ARBA" id="ARBA00005992"/>
    </source>
</evidence>
<dbReference type="InterPro" id="IPR005490">
    <property type="entry name" value="LD_TPept_cat_dom"/>
</dbReference>
<evidence type="ECO:0000256" key="3">
    <source>
        <dbReference type="ARBA" id="ARBA00022679"/>
    </source>
</evidence>
<keyword evidence="4 7" id="KW-0133">Cell shape</keyword>
<evidence type="ECO:0000256" key="8">
    <source>
        <dbReference type="SAM" id="SignalP"/>
    </source>
</evidence>
<feature type="chain" id="PRO_5046508083" evidence="8">
    <location>
        <begin position="20"/>
        <end position="171"/>
    </location>
</feature>
<evidence type="ECO:0000259" key="9">
    <source>
        <dbReference type="PROSITE" id="PS52029"/>
    </source>
</evidence>
<dbReference type="Pfam" id="PF03734">
    <property type="entry name" value="YkuD"/>
    <property type="match status" value="1"/>
</dbReference>
<proteinExistence type="inferred from homology"/>
<keyword evidence="3" id="KW-0808">Transferase</keyword>
<keyword evidence="5 7" id="KW-0573">Peptidoglycan synthesis</keyword>
<protein>
    <submittedName>
        <fullName evidence="10">L,D-transpeptidase family protein</fullName>
    </submittedName>
</protein>
<comment type="pathway">
    <text evidence="1 7">Cell wall biogenesis; peptidoglycan biosynthesis.</text>
</comment>